<evidence type="ECO:0000256" key="1">
    <source>
        <dbReference type="SAM" id="MobiDB-lite"/>
    </source>
</evidence>
<accession>A0A7W9LE80</accession>
<reference evidence="2 3" key="1">
    <citation type="submission" date="2020-08" db="EMBL/GenBank/DDBJ databases">
        <title>Sequencing the genomes of 1000 actinobacteria strains.</title>
        <authorList>
            <person name="Klenk H.-P."/>
        </authorList>
    </citation>
    <scope>NUCLEOTIDE SEQUENCE [LARGE SCALE GENOMIC DNA]</scope>
    <source>
        <strain evidence="2 3">DSM 45507</strain>
    </source>
</reference>
<protein>
    <recommendedName>
        <fullName evidence="4">Hemerythrin</fullName>
    </recommendedName>
</protein>
<evidence type="ECO:0000313" key="2">
    <source>
        <dbReference type="EMBL" id="MBB5780418.1"/>
    </source>
</evidence>
<comment type="caution">
    <text evidence="2">The sequence shown here is derived from an EMBL/GenBank/DDBJ whole genome shotgun (WGS) entry which is preliminary data.</text>
</comment>
<keyword evidence="3" id="KW-1185">Reference proteome</keyword>
<dbReference type="AlphaFoldDB" id="A0A7W9LE80"/>
<proteinExistence type="predicted"/>
<evidence type="ECO:0000313" key="3">
    <source>
        <dbReference type="Proteomes" id="UP000579153"/>
    </source>
</evidence>
<dbReference type="Gene3D" id="2.30.110.10">
    <property type="entry name" value="Electron Transport, Fmn-binding Protein, Chain A"/>
    <property type="match status" value="1"/>
</dbReference>
<evidence type="ECO:0008006" key="4">
    <source>
        <dbReference type="Google" id="ProtNLM"/>
    </source>
</evidence>
<dbReference type="Proteomes" id="UP000579153">
    <property type="component" value="Unassembled WGS sequence"/>
</dbReference>
<feature type="region of interest" description="Disordered" evidence="1">
    <location>
        <begin position="179"/>
        <end position="198"/>
    </location>
</feature>
<dbReference type="InterPro" id="IPR012349">
    <property type="entry name" value="Split_barrel_FMN-bd"/>
</dbReference>
<name>A0A7W9LE80_9ACTN</name>
<sequence length="336" mass="36152">MITQGRQTGFTTAAPEGGVLPAEVRQVFERSFVCEYTSLTRAGRPVTWPVTPYVGRDGTLDVTTGLSYPDKAERARRDPRVALLYSDPAGSGLDRPPVVLVQGRAAVRDADLQANTDRYVREALAKAGSGLAGAPLFLLRGLTWYFARVYVEVTPERVTWWPGGDLSAAPRTWACPSGTSFARSDPAPSGPRLPSRSAAPVDWRPYAARAMGLGAPVVSMVADGLPVTVRARSVVRTRRGFEVLLPAGVTGAPGPVCLTFHRSSGTGGQEHVVLLGSTTGSGDLLEVEVERALNDWSLSGGTVGRTWSFLRHAKELRKRVRAEAARRDQPVPVVRR</sequence>
<dbReference type="EMBL" id="JACHMB010000001">
    <property type="protein sequence ID" value="MBB5780418.1"/>
    <property type="molecule type" value="Genomic_DNA"/>
</dbReference>
<dbReference type="RefSeq" id="WP_221519663.1">
    <property type="nucleotide sequence ID" value="NZ_JACHMB010000001.1"/>
</dbReference>
<dbReference type="SUPFAM" id="SSF50475">
    <property type="entry name" value="FMN-binding split barrel"/>
    <property type="match status" value="1"/>
</dbReference>
<organism evidence="2 3">
    <name type="scientific">Nonomuraea jabiensis</name>
    <dbReference type="NCBI Taxonomy" id="882448"/>
    <lineage>
        <taxon>Bacteria</taxon>
        <taxon>Bacillati</taxon>
        <taxon>Actinomycetota</taxon>
        <taxon>Actinomycetes</taxon>
        <taxon>Streptosporangiales</taxon>
        <taxon>Streptosporangiaceae</taxon>
        <taxon>Nonomuraea</taxon>
    </lineage>
</organism>
<gene>
    <name evidence="2" type="ORF">HD596_007174</name>
</gene>